<comment type="caution">
    <text evidence="2">The sequence shown here is derived from an EMBL/GenBank/DDBJ whole genome shotgun (WGS) entry which is preliminary data.</text>
</comment>
<name>A0A5R8YI75_9ACTN</name>
<dbReference type="AlphaFoldDB" id="A0A5R8YI75"/>
<feature type="region of interest" description="Disordered" evidence="1">
    <location>
        <begin position="1"/>
        <end position="22"/>
    </location>
</feature>
<reference evidence="2" key="1">
    <citation type="submission" date="2019-05" db="EMBL/GenBank/DDBJ databases">
        <title>Isolation, diversity and antifungal activity of Actinobacteria from wheat.</title>
        <authorList>
            <person name="Yu B."/>
        </authorList>
    </citation>
    <scope>NUCLEOTIDE SEQUENCE [LARGE SCALE GENOMIC DNA]</scope>
    <source>
        <strain evidence="2">NEAU-HEGS1-5</strain>
    </source>
</reference>
<evidence type="ECO:0000313" key="2">
    <source>
        <dbReference type="EMBL" id="TLP52144.1"/>
    </source>
</evidence>
<keyword evidence="3" id="KW-1185">Reference proteome</keyword>
<dbReference type="EMBL" id="VANP01000020">
    <property type="protein sequence ID" value="TLP52144.1"/>
    <property type="molecule type" value="Genomic_DNA"/>
</dbReference>
<protein>
    <submittedName>
        <fullName evidence="2">Uncharacterized protein</fullName>
    </submittedName>
</protein>
<proteinExistence type="predicted"/>
<dbReference type="Proteomes" id="UP000309033">
    <property type="component" value="Unassembled WGS sequence"/>
</dbReference>
<organism evidence="2 3">
    <name type="scientific">Microbispora triticiradicis</name>
    <dbReference type="NCBI Taxonomy" id="2200763"/>
    <lineage>
        <taxon>Bacteria</taxon>
        <taxon>Bacillati</taxon>
        <taxon>Actinomycetota</taxon>
        <taxon>Actinomycetes</taxon>
        <taxon>Streptosporangiales</taxon>
        <taxon>Streptosporangiaceae</taxon>
        <taxon>Microbispora</taxon>
    </lineage>
</organism>
<evidence type="ECO:0000313" key="3">
    <source>
        <dbReference type="Proteomes" id="UP000309033"/>
    </source>
</evidence>
<evidence type="ECO:0000256" key="1">
    <source>
        <dbReference type="SAM" id="MobiDB-lite"/>
    </source>
</evidence>
<gene>
    <name evidence="2" type="ORF">FED44_32725</name>
</gene>
<accession>A0A5R8YI75</accession>
<sequence>MSHATSAAPESTDESRPRSAGFSPATIARLAVSEQARVLADSTALLVPTPPSPHAGGSRLVEDAARLVEEAQRLLTLAVIYERTQDVSWERIGLALGKVSRKTVSRQAAHERYVNAERDFHRRLLYAWLLPERAGELLATADHLDQIITRLNAWVSARQELREQSPTVSLAPLSTSERSALIGEAEALLGAMPDTSDVSEQEHRDLEIGLCRRKIEVYEDLAVQAPGELPVLQALVDARTRLTELLGTD</sequence>
<dbReference type="OrthoDB" id="3294717at2"/>